<feature type="domain" description="TadE-like" evidence="2">
    <location>
        <begin position="21"/>
        <end position="63"/>
    </location>
</feature>
<keyword evidence="1" id="KW-0812">Transmembrane</keyword>
<evidence type="ECO:0000256" key="1">
    <source>
        <dbReference type="SAM" id="Phobius"/>
    </source>
</evidence>
<dbReference type="EMBL" id="FNFV01000003">
    <property type="protein sequence ID" value="SDK50770.1"/>
    <property type="molecule type" value="Genomic_DNA"/>
</dbReference>
<dbReference type="OrthoDB" id="7907064at2"/>
<name>A0A1G9CGJ5_9RHOB</name>
<evidence type="ECO:0000259" key="2">
    <source>
        <dbReference type="Pfam" id="PF07811"/>
    </source>
</evidence>
<reference evidence="4" key="1">
    <citation type="submission" date="2016-10" db="EMBL/GenBank/DDBJ databases">
        <authorList>
            <person name="Varghese N."/>
            <person name="Submissions S."/>
        </authorList>
    </citation>
    <scope>NUCLEOTIDE SEQUENCE [LARGE SCALE GENOMIC DNA]</scope>
    <source>
        <strain evidence="4">CGMCC 1.10789</strain>
    </source>
</reference>
<dbReference type="AlphaFoldDB" id="A0A1G9CGJ5"/>
<feature type="transmembrane region" description="Helical" evidence="1">
    <location>
        <begin position="20"/>
        <end position="42"/>
    </location>
</feature>
<dbReference type="Proteomes" id="UP000199328">
    <property type="component" value="Unassembled WGS sequence"/>
</dbReference>
<evidence type="ECO:0000313" key="4">
    <source>
        <dbReference type="Proteomes" id="UP000199328"/>
    </source>
</evidence>
<evidence type="ECO:0000313" key="3">
    <source>
        <dbReference type="EMBL" id="SDK50770.1"/>
    </source>
</evidence>
<keyword evidence="1" id="KW-1133">Transmembrane helix</keyword>
<sequence>MSRWLACLGRRGRCLLRGEAGTASIEFVIMFPLVILLMMTGFEAGLYSTRQALLDHAVDESVRVLRLNPQDPPSYSEMIEIVCEAAVMVPDCENALHIELRAIDTESWEFDPGPVYCRDRANDYTPEIIFDESGGGNRLMLLRLCAVFRPLFPTAGLGAELTRVSEDDYAMVAAQIFVTEPTE</sequence>
<dbReference type="STRING" id="990712.SAMN05216257_103103"/>
<keyword evidence="4" id="KW-1185">Reference proteome</keyword>
<dbReference type="Pfam" id="PF07811">
    <property type="entry name" value="TadE"/>
    <property type="match status" value="1"/>
</dbReference>
<proteinExistence type="predicted"/>
<dbReference type="RefSeq" id="WP_092499695.1">
    <property type="nucleotide sequence ID" value="NZ_FNFV01000003.1"/>
</dbReference>
<gene>
    <name evidence="3" type="ORF">SAMN05216257_103103</name>
</gene>
<accession>A0A1G9CGJ5</accession>
<keyword evidence="1" id="KW-0472">Membrane</keyword>
<organism evidence="3 4">
    <name type="scientific">Meinhardsimonia xiamenensis</name>
    <dbReference type="NCBI Taxonomy" id="990712"/>
    <lineage>
        <taxon>Bacteria</taxon>
        <taxon>Pseudomonadati</taxon>
        <taxon>Pseudomonadota</taxon>
        <taxon>Alphaproteobacteria</taxon>
        <taxon>Rhodobacterales</taxon>
        <taxon>Paracoccaceae</taxon>
        <taxon>Meinhardsimonia</taxon>
    </lineage>
</organism>
<protein>
    <submittedName>
        <fullName evidence="3">TadE-like protein</fullName>
    </submittedName>
</protein>
<dbReference type="InterPro" id="IPR012495">
    <property type="entry name" value="TadE-like_dom"/>
</dbReference>